<dbReference type="InterPro" id="IPR005471">
    <property type="entry name" value="Tscrpt_reg_IclR_N"/>
</dbReference>
<dbReference type="InterPro" id="IPR029016">
    <property type="entry name" value="GAF-like_dom_sf"/>
</dbReference>
<dbReference type="RefSeq" id="WP_191807512.1">
    <property type="nucleotide sequence ID" value="NZ_JACSQD010000003.1"/>
</dbReference>
<protein>
    <submittedName>
        <fullName evidence="6">IclR family transcriptional regulator</fullName>
    </submittedName>
</protein>
<keyword evidence="1" id="KW-0805">Transcription regulation</keyword>
<dbReference type="SUPFAM" id="SSF46785">
    <property type="entry name" value="Winged helix' DNA-binding domain"/>
    <property type="match status" value="1"/>
</dbReference>
<dbReference type="PANTHER" id="PTHR30136">
    <property type="entry name" value="HELIX-TURN-HELIX TRANSCRIPTIONAL REGULATOR, ICLR FAMILY"/>
    <property type="match status" value="1"/>
</dbReference>
<keyword evidence="7" id="KW-1185">Reference proteome</keyword>
<feature type="region of interest" description="Disordered" evidence="4">
    <location>
        <begin position="248"/>
        <end position="268"/>
    </location>
</feature>
<dbReference type="InterPro" id="IPR050707">
    <property type="entry name" value="HTH_MetabolicPath_Reg"/>
</dbReference>
<evidence type="ECO:0000313" key="6">
    <source>
        <dbReference type="EMBL" id="MBD7995144.1"/>
    </source>
</evidence>
<accession>A0ABR8URF2</accession>
<name>A0ABR8URF2_9MICC</name>
<dbReference type="EMBL" id="JACSQD010000003">
    <property type="protein sequence ID" value="MBD7995144.1"/>
    <property type="molecule type" value="Genomic_DNA"/>
</dbReference>
<dbReference type="PANTHER" id="PTHR30136:SF24">
    <property type="entry name" value="HTH-TYPE TRANSCRIPTIONAL REPRESSOR ALLR"/>
    <property type="match status" value="1"/>
</dbReference>
<comment type="caution">
    <text evidence="6">The sequence shown here is derived from an EMBL/GenBank/DDBJ whole genome shotgun (WGS) entry which is preliminary data.</text>
</comment>
<gene>
    <name evidence="6" type="ORF">H9639_07540</name>
</gene>
<dbReference type="SMART" id="SM00346">
    <property type="entry name" value="HTH_ICLR"/>
    <property type="match status" value="1"/>
</dbReference>
<dbReference type="InterPro" id="IPR036388">
    <property type="entry name" value="WH-like_DNA-bd_sf"/>
</dbReference>
<dbReference type="PROSITE" id="PS51078">
    <property type="entry name" value="ICLR_ED"/>
    <property type="match status" value="1"/>
</dbReference>
<sequence length="268" mass="28382">MANSPSGDSMAERILRLISAFDAEHPAMPAATLARRAGLPLSTTHRLAGELVSLQVLQRGERGELRLGLRLWELANRSSAALDLRQIAMPFMEDIQAVIRQHTQLSVLQEDEVLFIERLSSRGSVSNFAKVAGRLPLQISSSGMVMMAYSPRHVQEAFLDRHRGDPAPFPRPEALRRQWAAIRREGSATLPGVVDPQTTGIAVPVFGPLGTAVAALGVVVPLGRENTAATVPALMTAARGISRGLGTTAAAAGPRHGLAEPAGSSTGA</sequence>
<keyword evidence="3" id="KW-0804">Transcription</keyword>
<evidence type="ECO:0000313" key="7">
    <source>
        <dbReference type="Proteomes" id="UP000609874"/>
    </source>
</evidence>
<reference evidence="6 7" key="1">
    <citation type="submission" date="2020-08" db="EMBL/GenBank/DDBJ databases">
        <title>A Genomic Blueprint of the Chicken Gut Microbiome.</title>
        <authorList>
            <person name="Gilroy R."/>
            <person name="Ravi A."/>
            <person name="Getino M."/>
            <person name="Pursley I."/>
            <person name="Horton D.L."/>
            <person name="Alikhan N.-F."/>
            <person name="Baker D."/>
            <person name="Gharbi K."/>
            <person name="Hall N."/>
            <person name="Watson M."/>
            <person name="Adriaenssens E.M."/>
            <person name="Foster-Nyarko E."/>
            <person name="Jarju S."/>
            <person name="Secka A."/>
            <person name="Antonio M."/>
            <person name="Oren A."/>
            <person name="Chaudhuri R."/>
            <person name="La Ragione R.M."/>
            <person name="Hildebrand F."/>
            <person name="Pallen M.J."/>
        </authorList>
    </citation>
    <scope>NUCLEOTIDE SEQUENCE [LARGE SCALE GENOMIC DNA]</scope>
    <source>
        <strain evidence="6 7">Sa2CUA1</strain>
    </source>
</reference>
<keyword evidence="2" id="KW-0238">DNA-binding</keyword>
<proteinExistence type="predicted"/>
<evidence type="ECO:0000256" key="2">
    <source>
        <dbReference type="ARBA" id="ARBA00023125"/>
    </source>
</evidence>
<dbReference type="Gene3D" id="1.10.10.10">
    <property type="entry name" value="Winged helix-like DNA-binding domain superfamily/Winged helix DNA-binding domain"/>
    <property type="match status" value="1"/>
</dbReference>
<dbReference type="Gene3D" id="3.30.450.40">
    <property type="match status" value="1"/>
</dbReference>
<dbReference type="InterPro" id="IPR014757">
    <property type="entry name" value="Tscrpt_reg_IclR_C"/>
</dbReference>
<evidence type="ECO:0000256" key="3">
    <source>
        <dbReference type="ARBA" id="ARBA00023163"/>
    </source>
</evidence>
<dbReference type="SUPFAM" id="SSF55781">
    <property type="entry name" value="GAF domain-like"/>
    <property type="match status" value="1"/>
</dbReference>
<organism evidence="6 7">
    <name type="scientific">Arthrobacter gallicola</name>
    <dbReference type="NCBI Taxonomy" id="2762225"/>
    <lineage>
        <taxon>Bacteria</taxon>
        <taxon>Bacillati</taxon>
        <taxon>Actinomycetota</taxon>
        <taxon>Actinomycetes</taxon>
        <taxon>Micrococcales</taxon>
        <taxon>Micrococcaceae</taxon>
        <taxon>Arthrobacter</taxon>
    </lineage>
</organism>
<feature type="domain" description="IclR-ED" evidence="5">
    <location>
        <begin position="70"/>
        <end position="247"/>
    </location>
</feature>
<evidence type="ECO:0000259" key="5">
    <source>
        <dbReference type="PROSITE" id="PS51078"/>
    </source>
</evidence>
<dbReference type="InterPro" id="IPR036390">
    <property type="entry name" value="WH_DNA-bd_sf"/>
</dbReference>
<evidence type="ECO:0000256" key="1">
    <source>
        <dbReference type="ARBA" id="ARBA00023015"/>
    </source>
</evidence>
<dbReference type="Proteomes" id="UP000609874">
    <property type="component" value="Unassembled WGS sequence"/>
</dbReference>
<evidence type="ECO:0000256" key="4">
    <source>
        <dbReference type="SAM" id="MobiDB-lite"/>
    </source>
</evidence>
<dbReference type="Pfam" id="PF01614">
    <property type="entry name" value="IclR_C"/>
    <property type="match status" value="1"/>
</dbReference>
<dbReference type="Pfam" id="PF09339">
    <property type="entry name" value="HTH_IclR"/>
    <property type="match status" value="1"/>
</dbReference>